<keyword evidence="1" id="KW-0233">DNA recombination</keyword>
<dbReference type="PANTHER" id="PTHR21446">
    <property type="entry name" value="DUF3504 DOMAIN-CONTAINING PROTEIN"/>
    <property type="match status" value="1"/>
</dbReference>
<dbReference type="InterPro" id="IPR002104">
    <property type="entry name" value="Integrase_catalytic"/>
</dbReference>
<name>A0AA88Y4H5_PINIB</name>
<dbReference type="SUPFAM" id="SSF56349">
    <property type="entry name" value="DNA breaking-rejoining enzymes"/>
    <property type="match status" value="1"/>
</dbReference>
<dbReference type="PANTHER" id="PTHR21446:SF12">
    <property type="entry name" value="POTASSIUM CHANNEL TETRAMERIZATION DOMAIN CONTAINING 1"/>
    <property type="match status" value="1"/>
</dbReference>
<feature type="compositionally biased region" description="Basic and acidic residues" evidence="2">
    <location>
        <begin position="189"/>
        <end position="208"/>
    </location>
</feature>
<keyword evidence="5" id="KW-1185">Reference proteome</keyword>
<dbReference type="Gene3D" id="1.10.443.10">
    <property type="entry name" value="Intergrase catalytic core"/>
    <property type="match status" value="1"/>
</dbReference>
<evidence type="ECO:0000313" key="4">
    <source>
        <dbReference type="EMBL" id="KAK3097701.1"/>
    </source>
</evidence>
<dbReference type="GO" id="GO:0006310">
    <property type="term" value="P:DNA recombination"/>
    <property type="evidence" value="ECO:0007669"/>
    <property type="project" value="UniProtKB-KW"/>
</dbReference>
<dbReference type="EMBL" id="VSWD01000007">
    <property type="protein sequence ID" value="KAK3097701.1"/>
    <property type="molecule type" value="Genomic_DNA"/>
</dbReference>
<evidence type="ECO:0000256" key="2">
    <source>
        <dbReference type="SAM" id="MobiDB-lite"/>
    </source>
</evidence>
<proteinExistence type="predicted"/>
<dbReference type="GO" id="GO:0015074">
    <property type="term" value="P:DNA integration"/>
    <property type="evidence" value="ECO:0007669"/>
    <property type="project" value="InterPro"/>
</dbReference>
<organism evidence="4 5">
    <name type="scientific">Pinctada imbricata</name>
    <name type="common">Atlantic pearl-oyster</name>
    <name type="synonym">Pinctada martensii</name>
    <dbReference type="NCBI Taxonomy" id="66713"/>
    <lineage>
        <taxon>Eukaryota</taxon>
        <taxon>Metazoa</taxon>
        <taxon>Spiralia</taxon>
        <taxon>Lophotrochozoa</taxon>
        <taxon>Mollusca</taxon>
        <taxon>Bivalvia</taxon>
        <taxon>Autobranchia</taxon>
        <taxon>Pteriomorphia</taxon>
        <taxon>Pterioida</taxon>
        <taxon>Pterioidea</taxon>
        <taxon>Pteriidae</taxon>
        <taxon>Pinctada</taxon>
    </lineage>
</organism>
<dbReference type="InterPro" id="IPR011010">
    <property type="entry name" value="DNA_brk_join_enz"/>
</dbReference>
<comment type="caution">
    <text evidence="4">The sequence shown here is derived from an EMBL/GenBank/DDBJ whole genome shotgun (WGS) entry which is preliminary data.</text>
</comment>
<feature type="domain" description="Tyr recombinase" evidence="3">
    <location>
        <begin position="133"/>
        <end position="201"/>
    </location>
</feature>
<evidence type="ECO:0000256" key="1">
    <source>
        <dbReference type="ARBA" id="ARBA00023172"/>
    </source>
</evidence>
<accession>A0AA88Y4H5</accession>
<sequence length="208" mass="23511">MIEKRRQDGNPYPPRTLYMLAVGILRHLRENGVHFNFLDENNSNFYDFRKALSARMAELTNQGVGTTTKQAEPVSRGLSQRHIVSKDIKHHLQNPALYDLYEGYLASIPPAAGDAFYRRPLANRGENGELRFSSQPIGVNKLSYIIKNMSTEAGISGFFTNHSGKRTCATALYQACSPEQEIMSRTGHRSVESVRKYKRPSSEMLKDV</sequence>
<dbReference type="InterPro" id="IPR052787">
    <property type="entry name" value="MAVS"/>
</dbReference>
<dbReference type="Proteomes" id="UP001186944">
    <property type="component" value="Unassembled WGS sequence"/>
</dbReference>
<dbReference type="InterPro" id="IPR013762">
    <property type="entry name" value="Integrase-like_cat_sf"/>
</dbReference>
<dbReference type="GO" id="GO:0003677">
    <property type="term" value="F:DNA binding"/>
    <property type="evidence" value="ECO:0007669"/>
    <property type="project" value="InterPro"/>
</dbReference>
<protein>
    <recommendedName>
        <fullName evidence="3">Tyr recombinase domain-containing protein</fullName>
    </recommendedName>
</protein>
<feature type="region of interest" description="Disordered" evidence="2">
    <location>
        <begin position="184"/>
        <end position="208"/>
    </location>
</feature>
<reference evidence="4" key="1">
    <citation type="submission" date="2019-08" db="EMBL/GenBank/DDBJ databases">
        <title>The improved chromosome-level genome for the pearl oyster Pinctada fucata martensii using PacBio sequencing and Hi-C.</title>
        <authorList>
            <person name="Zheng Z."/>
        </authorList>
    </citation>
    <scope>NUCLEOTIDE SEQUENCE</scope>
    <source>
        <strain evidence="4">ZZ-2019</strain>
        <tissue evidence="4">Adductor muscle</tissue>
    </source>
</reference>
<dbReference type="Pfam" id="PF00589">
    <property type="entry name" value="Phage_integrase"/>
    <property type="match status" value="1"/>
</dbReference>
<evidence type="ECO:0000259" key="3">
    <source>
        <dbReference type="Pfam" id="PF00589"/>
    </source>
</evidence>
<gene>
    <name evidence="4" type="ORF">FSP39_012266</name>
</gene>
<evidence type="ECO:0000313" key="5">
    <source>
        <dbReference type="Proteomes" id="UP001186944"/>
    </source>
</evidence>
<dbReference type="AlphaFoldDB" id="A0AA88Y4H5"/>